<dbReference type="SUPFAM" id="SSF53850">
    <property type="entry name" value="Periplasmic binding protein-like II"/>
    <property type="match status" value="1"/>
</dbReference>
<name>A0A212JB38_9DELT</name>
<comment type="similarity">
    <text evidence="1">Belongs to the UPF0065 (bug) family.</text>
</comment>
<dbReference type="EMBL" id="FLUQ01000001">
    <property type="protein sequence ID" value="SBV96445.1"/>
    <property type="molecule type" value="Genomic_DNA"/>
</dbReference>
<accession>A0A212JB38</accession>
<dbReference type="InterPro" id="IPR005064">
    <property type="entry name" value="BUG"/>
</dbReference>
<organism evidence="3">
    <name type="scientific">uncultured delta proteobacterium</name>
    <dbReference type="NCBI Taxonomy" id="34034"/>
    <lineage>
        <taxon>Bacteria</taxon>
        <taxon>Deltaproteobacteria</taxon>
        <taxon>environmental samples</taxon>
    </lineage>
</organism>
<protein>
    <submittedName>
        <fullName evidence="3">Putative Bug family protein</fullName>
    </submittedName>
</protein>
<gene>
    <name evidence="3" type="ORF">KL86DPRO_11045</name>
</gene>
<dbReference type="Gene3D" id="3.40.190.10">
    <property type="entry name" value="Periplasmic binding protein-like II"/>
    <property type="match status" value="1"/>
</dbReference>
<dbReference type="Gene3D" id="3.40.190.150">
    <property type="entry name" value="Bordetella uptake gene, domain 1"/>
    <property type="match status" value="1"/>
</dbReference>
<reference evidence="3" key="1">
    <citation type="submission" date="2016-04" db="EMBL/GenBank/DDBJ databases">
        <authorList>
            <person name="Evans L.H."/>
            <person name="Alamgir A."/>
            <person name="Owens N."/>
            <person name="Weber N.D."/>
            <person name="Virtaneva K."/>
            <person name="Barbian K."/>
            <person name="Babar A."/>
            <person name="Rosenke K."/>
        </authorList>
    </citation>
    <scope>NUCLEOTIDE SEQUENCE</scope>
    <source>
        <strain evidence="3">86</strain>
    </source>
</reference>
<dbReference type="PANTHER" id="PTHR42928">
    <property type="entry name" value="TRICARBOXYLATE-BINDING PROTEIN"/>
    <property type="match status" value="1"/>
</dbReference>
<evidence type="ECO:0000313" key="3">
    <source>
        <dbReference type="EMBL" id="SBV96445.1"/>
    </source>
</evidence>
<dbReference type="Pfam" id="PF03401">
    <property type="entry name" value="TctC"/>
    <property type="match status" value="1"/>
</dbReference>
<dbReference type="PANTHER" id="PTHR42928:SF5">
    <property type="entry name" value="BLR1237 PROTEIN"/>
    <property type="match status" value="1"/>
</dbReference>
<dbReference type="AlphaFoldDB" id="A0A212JB38"/>
<evidence type="ECO:0000256" key="2">
    <source>
        <dbReference type="SAM" id="SignalP"/>
    </source>
</evidence>
<dbReference type="CDD" id="cd07012">
    <property type="entry name" value="PBP2_Bug_TTT"/>
    <property type="match status" value="1"/>
</dbReference>
<dbReference type="PIRSF" id="PIRSF017082">
    <property type="entry name" value="YflP"/>
    <property type="match status" value="1"/>
</dbReference>
<dbReference type="InterPro" id="IPR042100">
    <property type="entry name" value="Bug_dom1"/>
</dbReference>
<evidence type="ECO:0000256" key="1">
    <source>
        <dbReference type="ARBA" id="ARBA00006987"/>
    </source>
</evidence>
<feature type="signal peptide" evidence="2">
    <location>
        <begin position="1"/>
        <end position="29"/>
    </location>
</feature>
<feature type="chain" id="PRO_5012668204" evidence="2">
    <location>
        <begin position="30"/>
        <end position="321"/>
    </location>
</feature>
<keyword evidence="2" id="KW-0732">Signal</keyword>
<proteinExistence type="inferred from homology"/>
<sequence>MGRIAKKMGILAACMAFSAVLFSPAIAGAAEYPKKNITLIVPYSAGGSSDIGARRHAQFLEKELGVSVIIDNTAGAGGWVGWNKLMKAKPDGYTIAQLNLVYVDGYLNPEMKRTQNLDSITPLARHVLDTTAWAVKPDSPYKDAKELLEYVKANPGKVKVATSGVMTQHHILLIQLEKLGYKMEPVHTNGLADVMTMVLGGHVDVASLGAGDVRKQARDGELRALAVMSPERSRFLPDTPTMKENTGLALEAYAARGYAGPAGMDPAVVKILSDALGKAMNNPEHIKEMENLGMDVAYLNSDDWKAFLKKIEKEHKEILGW</sequence>